<evidence type="ECO:0000313" key="4">
    <source>
        <dbReference type="Proteomes" id="UP001238540"/>
    </source>
</evidence>
<comment type="caution">
    <text evidence="1">The sequence shown here is derived from an EMBL/GenBank/DDBJ whole genome shotgun (WGS) entry which is preliminary data.</text>
</comment>
<dbReference type="EMBL" id="JAUFQC010000001">
    <property type="protein sequence ID" value="MDN3610037.1"/>
    <property type="molecule type" value="Genomic_DNA"/>
</dbReference>
<dbReference type="RefSeq" id="WP_170883828.1">
    <property type="nucleotide sequence ID" value="NZ_JABEYA020000029.1"/>
</dbReference>
<dbReference type="EMBL" id="JAUFQC010000027">
    <property type="protein sequence ID" value="MDN3611637.1"/>
    <property type="molecule type" value="Genomic_DNA"/>
</dbReference>
<evidence type="ECO:0000313" key="1">
    <source>
        <dbReference type="EMBL" id="MDN3610037.1"/>
    </source>
</evidence>
<evidence type="ECO:0000313" key="3">
    <source>
        <dbReference type="EMBL" id="MDN3611644.1"/>
    </source>
</evidence>
<reference evidence="1" key="3">
    <citation type="submission" date="2023-06" db="EMBL/GenBank/DDBJ databases">
        <authorList>
            <person name="Lucena T."/>
            <person name="Sun Q."/>
        </authorList>
    </citation>
    <scope>NUCLEOTIDE SEQUENCE</scope>
    <source>
        <strain evidence="1">CECT 7398</strain>
    </source>
</reference>
<reference evidence="4" key="2">
    <citation type="journal article" date="2019" name="Int. J. Syst. Evol. Microbiol.">
        <title>The Global Catalogue of Microorganisms (GCM) 10K type strain sequencing project: providing services to taxonomists for standard genome sequencing and annotation.</title>
        <authorList>
            <consortium name="The Broad Institute Genomics Platform"/>
            <consortium name="The Broad Institute Genome Sequencing Center for Infectious Disease"/>
            <person name="Wu L."/>
            <person name="Ma J."/>
        </authorList>
    </citation>
    <scope>NUCLEOTIDE SEQUENCE [LARGE SCALE GENOMIC DNA]</scope>
    <source>
        <strain evidence="4">CECT 7398</strain>
    </source>
</reference>
<keyword evidence="4" id="KW-1185">Reference proteome</keyword>
<evidence type="ECO:0008006" key="5">
    <source>
        <dbReference type="Google" id="ProtNLM"/>
    </source>
</evidence>
<proteinExistence type="predicted"/>
<sequence>MSNRHQTDNYRHWNDLEVNRLIQLAKNHSATEVAVLLGRTVKSVKQAALVRCISFEKNPRRSFHATEDNFIIANVGKMSQADIARHLDRTPKSVASRVNRLGLGRRYTPKYRCKYSDEDVELCRQLHYEGLPISIISEKMEIPKETVRQYIKFNLRINGLPEFLYDLREQR</sequence>
<evidence type="ECO:0000313" key="2">
    <source>
        <dbReference type="EMBL" id="MDN3611637.1"/>
    </source>
</evidence>
<reference evidence="1" key="1">
    <citation type="journal article" date="2014" name="Int. J. Syst. Evol. Microbiol.">
        <title>Complete genome of a new Firmicutes species belonging to the dominant human colonic microbiota ('Ruminococcus bicirculans') reveals two chromosomes and a selective capacity to utilize plant glucans.</title>
        <authorList>
            <consortium name="NISC Comparative Sequencing Program"/>
            <person name="Wegmann U."/>
            <person name="Louis P."/>
            <person name="Goesmann A."/>
            <person name="Henrissat B."/>
            <person name="Duncan S.H."/>
            <person name="Flint H.J."/>
        </authorList>
    </citation>
    <scope>NUCLEOTIDE SEQUENCE</scope>
    <source>
        <strain evidence="1">CECT 7398</strain>
    </source>
</reference>
<organism evidence="1 4">
    <name type="scientific">Vibrio ostreicida</name>
    <dbReference type="NCBI Taxonomy" id="526588"/>
    <lineage>
        <taxon>Bacteria</taxon>
        <taxon>Pseudomonadati</taxon>
        <taxon>Pseudomonadota</taxon>
        <taxon>Gammaproteobacteria</taxon>
        <taxon>Vibrionales</taxon>
        <taxon>Vibrionaceae</taxon>
        <taxon>Vibrio</taxon>
    </lineage>
</organism>
<protein>
    <recommendedName>
        <fullName evidence="5">DNA-binding protein</fullName>
    </recommendedName>
</protein>
<accession>A0ABT8BSB9</accession>
<gene>
    <name evidence="1" type="ORF">QWZ16_10030</name>
    <name evidence="2" type="ORF">QWZ16_18725</name>
    <name evidence="3" type="ORF">QWZ16_18760</name>
</gene>
<dbReference type="EMBL" id="JAUFQC010000027">
    <property type="protein sequence ID" value="MDN3611644.1"/>
    <property type="molecule type" value="Genomic_DNA"/>
</dbReference>
<name>A0ABT8BSB9_9VIBR</name>
<dbReference type="Proteomes" id="UP001238540">
    <property type="component" value="Unassembled WGS sequence"/>
</dbReference>